<comment type="similarity">
    <text evidence="6">Belongs to the calycin superfamily. Triabin family.</text>
</comment>
<dbReference type="AlphaFoldDB" id="A0MK87"/>
<dbReference type="InterPro" id="IPR012674">
    <property type="entry name" value="Calycin"/>
</dbReference>
<dbReference type="EMBL" id="DQ927277">
    <property type="protein sequence ID" value="ABJ96349.1"/>
    <property type="molecule type" value="mRNA"/>
</dbReference>
<keyword evidence="3" id="KW-0800">Toxin</keyword>
<dbReference type="SUPFAM" id="SSF50814">
    <property type="entry name" value="Lipocalins"/>
    <property type="match status" value="1"/>
</dbReference>
<feature type="chain" id="PRO_5002628012" evidence="7">
    <location>
        <begin position="19"/>
        <end position="188"/>
    </location>
</feature>
<evidence type="ECO:0000256" key="4">
    <source>
        <dbReference type="ARBA" id="ARBA00022729"/>
    </source>
</evidence>
<dbReference type="GO" id="GO:0090729">
    <property type="term" value="F:toxin activity"/>
    <property type="evidence" value="ECO:0007669"/>
    <property type="project" value="UniProtKB-KW"/>
</dbReference>
<dbReference type="CDD" id="cd19423">
    <property type="entry name" value="lipocalin_LTBP1-like"/>
    <property type="match status" value="1"/>
</dbReference>
<reference evidence="8" key="1">
    <citation type="journal article" date="2007" name="Insect Biochem. Mol. Biol.">
        <title>The sialotranscriptome of the blood-sucking bug Triatoma brasiliensis (Hemiptera, Triatominae).</title>
        <authorList>
            <person name="Santos A."/>
            <person name="Ribeiro J.M."/>
            <person name="Lehane M.J."/>
            <person name="Gontijo N.F."/>
            <person name="Veloso A.B."/>
            <person name="Sant'Anna M.R."/>
            <person name="Nascimento Araujo R."/>
            <person name="Grisard E.C."/>
            <person name="Pereira M.H."/>
        </authorList>
    </citation>
    <scope>NUCLEOTIDE SEQUENCE</scope>
</reference>
<organism evidence="8">
    <name type="scientific">Triatoma brasiliensis</name>
    <name type="common">Blood-sucking bug</name>
    <dbReference type="NCBI Taxonomy" id="65344"/>
    <lineage>
        <taxon>Eukaryota</taxon>
        <taxon>Metazoa</taxon>
        <taxon>Ecdysozoa</taxon>
        <taxon>Arthropoda</taxon>
        <taxon>Hexapoda</taxon>
        <taxon>Insecta</taxon>
        <taxon>Pterygota</taxon>
        <taxon>Neoptera</taxon>
        <taxon>Paraneoptera</taxon>
        <taxon>Hemiptera</taxon>
        <taxon>Heteroptera</taxon>
        <taxon>Panheteroptera</taxon>
        <taxon>Cimicomorpha</taxon>
        <taxon>Reduviidae</taxon>
        <taxon>Triatominae</taxon>
        <taxon>Triatoma</taxon>
    </lineage>
</organism>
<evidence type="ECO:0000256" key="3">
    <source>
        <dbReference type="ARBA" id="ARBA00022656"/>
    </source>
</evidence>
<keyword evidence="2" id="KW-0964">Secreted</keyword>
<evidence type="ECO:0000256" key="6">
    <source>
        <dbReference type="ARBA" id="ARBA00034121"/>
    </source>
</evidence>
<evidence type="ECO:0000256" key="2">
    <source>
        <dbReference type="ARBA" id="ARBA00022525"/>
    </source>
</evidence>
<proteinExistence type="evidence at transcript level"/>
<dbReference type="InterPro" id="IPR005657">
    <property type="entry name" value="Triabi/Procalin"/>
</dbReference>
<accession>A0MK87</accession>
<dbReference type="GO" id="GO:0030682">
    <property type="term" value="P:symbiont-mediated perturbation of host defenses"/>
    <property type="evidence" value="ECO:0007669"/>
    <property type="project" value="InterPro"/>
</dbReference>
<name>A0MK87_TRIBS</name>
<keyword evidence="4 7" id="KW-0732">Signal</keyword>
<feature type="signal peptide" evidence="7">
    <location>
        <begin position="1"/>
        <end position="18"/>
    </location>
</feature>
<evidence type="ECO:0000256" key="5">
    <source>
        <dbReference type="ARBA" id="ARBA00023240"/>
    </source>
</evidence>
<evidence type="ECO:0000313" key="8">
    <source>
        <dbReference type="EMBL" id="ABJ96349.1"/>
    </source>
</evidence>
<protein>
    <submittedName>
        <fullName evidence="8">Salivary lipocalin 6</fullName>
    </submittedName>
</protein>
<sequence length="188" mass="21175">MKTIIAVIFVGILAYAVAKSSGCQKCSKSYAKLGYAEVFNGIWYETHMKDASNSAICRQYTFQVTQKGILLTYPGQSSDSKPYTVTCSNSKKHQLNSSAPVFFDCAQTYKSGLSNRDTHMFFTLIWTVMGTDYTDHALVHRCMKYNDESNFSGIFLILHRDKTAKGSKAEKTLTTNRLDLKSFKQFTC</sequence>
<dbReference type="Pfam" id="PF03973">
    <property type="entry name" value="Triabin"/>
    <property type="match status" value="1"/>
</dbReference>
<comment type="subcellular location">
    <subcellularLocation>
        <location evidence="1">Secreted</location>
    </subcellularLocation>
</comment>
<keyword evidence="5" id="KW-1199">Hemostasis impairing toxin</keyword>
<dbReference type="Gene3D" id="2.40.128.20">
    <property type="match status" value="1"/>
</dbReference>
<evidence type="ECO:0000256" key="1">
    <source>
        <dbReference type="ARBA" id="ARBA00004613"/>
    </source>
</evidence>
<evidence type="ECO:0000256" key="7">
    <source>
        <dbReference type="SAM" id="SignalP"/>
    </source>
</evidence>
<dbReference type="GO" id="GO:0005576">
    <property type="term" value="C:extracellular region"/>
    <property type="evidence" value="ECO:0007669"/>
    <property type="project" value="UniProtKB-SubCell"/>
</dbReference>